<dbReference type="InterPro" id="IPR051257">
    <property type="entry name" value="Diverse_CBS-Domain"/>
</dbReference>
<feature type="domain" description="CBS" evidence="3">
    <location>
        <begin position="25"/>
        <end position="81"/>
    </location>
</feature>
<evidence type="ECO:0000256" key="2">
    <source>
        <dbReference type="PROSITE-ProRule" id="PRU00703"/>
    </source>
</evidence>
<gene>
    <name evidence="4" type="ORF">DCK97_12830</name>
</gene>
<name>A0A3B9IKP4_9PROT</name>
<evidence type="ECO:0000313" key="4">
    <source>
        <dbReference type="EMBL" id="HAE48296.1"/>
    </source>
</evidence>
<feature type="non-terminal residue" evidence="4">
    <location>
        <position position="86"/>
    </location>
</feature>
<dbReference type="AlphaFoldDB" id="A0A3B9IKP4"/>
<dbReference type="SUPFAM" id="SSF54631">
    <property type="entry name" value="CBS-domain pair"/>
    <property type="match status" value="1"/>
</dbReference>
<dbReference type="PANTHER" id="PTHR43080:SF2">
    <property type="entry name" value="CBS DOMAIN-CONTAINING PROTEIN"/>
    <property type="match status" value="1"/>
</dbReference>
<dbReference type="Proteomes" id="UP000257706">
    <property type="component" value="Unassembled WGS sequence"/>
</dbReference>
<dbReference type="InterPro" id="IPR000644">
    <property type="entry name" value="CBS_dom"/>
</dbReference>
<evidence type="ECO:0000313" key="5">
    <source>
        <dbReference type="Proteomes" id="UP000257706"/>
    </source>
</evidence>
<dbReference type="Gene3D" id="3.10.580.10">
    <property type="entry name" value="CBS-domain"/>
    <property type="match status" value="1"/>
</dbReference>
<dbReference type="InterPro" id="IPR046342">
    <property type="entry name" value="CBS_dom_sf"/>
</dbReference>
<protein>
    <recommendedName>
        <fullName evidence="3">CBS domain-containing protein</fullName>
    </recommendedName>
</protein>
<evidence type="ECO:0000259" key="3">
    <source>
        <dbReference type="PROSITE" id="PS51371"/>
    </source>
</evidence>
<evidence type="ECO:0000256" key="1">
    <source>
        <dbReference type="ARBA" id="ARBA00023122"/>
    </source>
</evidence>
<dbReference type="PANTHER" id="PTHR43080">
    <property type="entry name" value="CBS DOMAIN-CONTAINING PROTEIN CBSX3, MITOCHONDRIAL"/>
    <property type="match status" value="1"/>
</dbReference>
<dbReference type="PROSITE" id="PS51371">
    <property type="entry name" value="CBS"/>
    <property type="match status" value="1"/>
</dbReference>
<dbReference type="EMBL" id="DMAI01000202">
    <property type="protein sequence ID" value="HAE48296.1"/>
    <property type="molecule type" value="Genomic_DNA"/>
</dbReference>
<keyword evidence="1 2" id="KW-0129">CBS domain</keyword>
<proteinExistence type="predicted"/>
<organism evidence="4 5">
    <name type="scientific">Tistrella mobilis</name>
    <dbReference type="NCBI Taxonomy" id="171437"/>
    <lineage>
        <taxon>Bacteria</taxon>
        <taxon>Pseudomonadati</taxon>
        <taxon>Pseudomonadota</taxon>
        <taxon>Alphaproteobacteria</taxon>
        <taxon>Geminicoccales</taxon>
        <taxon>Geminicoccaceae</taxon>
        <taxon>Tistrella</taxon>
    </lineage>
</organism>
<accession>A0A3B9IKP4</accession>
<dbReference type="SMART" id="SM00116">
    <property type="entry name" value="CBS"/>
    <property type="match status" value="1"/>
</dbReference>
<comment type="caution">
    <text evidence="4">The sequence shown here is derived from an EMBL/GenBank/DDBJ whole genome shotgun (WGS) entry which is preliminary data.</text>
</comment>
<reference evidence="4 5" key="1">
    <citation type="journal article" date="2018" name="Nat. Biotechnol.">
        <title>A standardized bacterial taxonomy based on genome phylogeny substantially revises the tree of life.</title>
        <authorList>
            <person name="Parks D.H."/>
            <person name="Chuvochina M."/>
            <person name="Waite D.W."/>
            <person name="Rinke C."/>
            <person name="Skarshewski A."/>
            <person name="Chaumeil P.A."/>
            <person name="Hugenholtz P."/>
        </authorList>
    </citation>
    <scope>NUCLEOTIDE SEQUENCE [LARGE SCALE GENOMIC DNA]</scope>
    <source>
        <strain evidence="4">UBA8739</strain>
    </source>
</reference>
<dbReference type="Pfam" id="PF00571">
    <property type="entry name" value="CBS"/>
    <property type="match status" value="1"/>
</dbReference>
<sequence>MEPSDAEALFRLDSYPYRHRAGEVASRPLVTAEPGMTVQDAARAMARAGISALVERDEDGRPTGILTERDVVRALAREGAEAAGLR</sequence>